<feature type="binding site" evidence="11">
    <location>
        <position position="12"/>
    </location>
    <ligand>
        <name>NADPH</name>
        <dbReference type="ChEBI" id="CHEBI:57783"/>
    </ligand>
</feature>
<dbReference type="Pfam" id="PF01210">
    <property type="entry name" value="NAD_Gly3P_dh_N"/>
    <property type="match status" value="1"/>
</dbReference>
<dbReference type="NCBIfam" id="NF000941">
    <property type="entry name" value="PRK00094.1-3"/>
    <property type="match status" value="1"/>
</dbReference>
<keyword evidence="2 11" id="KW-0444">Lipid biosynthesis</keyword>
<proteinExistence type="inferred from homology"/>
<organism evidence="18 19">
    <name type="scientific">Staphylococcus argensis</name>
    <dbReference type="NCBI Taxonomy" id="1607738"/>
    <lineage>
        <taxon>Bacteria</taxon>
        <taxon>Bacillati</taxon>
        <taxon>Bacillota</taxon>
        <taxon>Bacilli</taxon>
        <taxon>Bacillales</taxon>
        <taxon>Staphylococcaceae</taxon>
        <taxon>Staphylococcus</taxon>
    </lineage>
</organism>
<feature type="binding site" evidence="11">
    <location>
        <position position="192"/>
    </location>
    <ligand>
        <name>sn-glycerol 3-phosphate</name>
        <dbReference type="ChEBI" id="CHEBI:57597"/>
    </ligand>
</feature>
<keyword evidence="6 11" id="KW-0443">Lipid metabolism</keyword>
<evidence type="ECO:0000256" key="9">
    <source>
        <dbReference type="ARBA" id="ARBA00048640"/>
    </source>
</evidence>
<dbReference type="AlphaFoldDB" id="A0A2K4FFC4"/>
<dbReference type="OrthoDB" id="9812273at2"/>
<dbReference type="NCBIfam" id="NF000942">
    <property type="entry name" value="PRK00094.1-4"/>
    <property type="match status" value="1"/>
</dbReference>
<keyword evidence="19" id="KW-1185">Reference proteome</keyword>
<dbReference type="FunFam" id="3.40.50.720:FF:000019">
    <property type="entry name" value="Glycerol-3-phosphate dehydrogenase [NAD(P)+]"/>
    <property type="match status" value="1"/>
</dbReference>
<sequence length="332" mass="35751">MSNVTVFGMGSFGTALANVLAENDHNVLMWGKNEQSISDINERHQNSRYLKGAQLNSAIRATADLQEAVEFADIYLIALPTKAIREVVGQIDSLLSDKKTFIHVAKGIENDTFKRVSEMIEDTLSPEHNGGIGVLSGPSHAEEVVIKQPTTVAASSQSSEVSQLIQDLFMNNYLRVYTNDDLVGVELGGALKNVIAIASGVVAGMGYGDNAKAALITRGLAEISRLGEQLGADPMTFLGLGGIGDLIVTCTSTHSRNFTLGYKLGQGLTLDEALNEMNMVVEGIYTTKSVHDLAEEQHVDMPITNALYGVLFDDEPVDQSVAYLMGRDKKAE</sequence>
<dbReference type="InterPro" id="IPR036291">
    <property type="entry name" value="NAD(P)-bd_dom_sf"/>
</dbReference>
<feature type="binding site" evidence="11">
    <location>
        <position position="245"/>
    </location>
    <ligand>
        <name>sn-glycerol 3-phosphate</name>
        <dbReference type="ChEBI" id="CHEBI:57597"/>
    </ligand>
</feature>
<reference evidence="18 19" key="1">
    <citation type="submission" date="2017-08" db="EMBL/GenBank/DDBJ databases">
        <title>Draft genome sequences of 64 type strains of genus Staph aureus.</title>
        <authorList>
            <person name="Cole K."/>
            <person name="Golubchik T."/>
            <person name="Russell J."/>
            <person name="Foster D."/>
            <person name="Llewelyn M."/>
            <person name="Wilson D."/>
            <person name="Crook D."/>
            <person name="Paul J."/>
        </authorList>
    </citation>
    <scope>NUCLEOTIDE SEQUENCE [LARGE SCALE GENOMIC DNA]</scope>
    <source>
        <strain evidence="18 19">DSM 29875</strain>
    </source>
</reference>
<dbReference type="InterPro" id="IPR006168">
    <property type="entry name" value="G3P_DH_NAD-dep"/>
</dbReference>
<feature type="binding site" evidence="11">
    <location>
        <position position="255"/>
    </location>
    <ligand>
        <name>sn-glycerol 3-phosphate</name>
        <dbReference type="ChEBI" id="CHEBI:57597"/>
    </ligand>
</feature>
<dbReference type="InterPro" id="IPR013328">
    <property type="entry name" value="6PGD_dom2"/>
</dbReference>
<feature type="binding site" evidence="11">
    <location>
        <position position="256"/>
    </location>
    <ligand>
        <name>NADPH</name>
        <dbReference type="ChEBI" id="CHEBI:57783"/>
    </ligand>
</feature>
<dbReference type="PROSITE" id="PS00957">
    <property type="entry name" value="NAD_G3PDH"/>
    <property type="match status" value="1"/>
</dbReference>
<protein>
    <recommendedName>
        <fullName evidence="11">Glycerol-3-phosphate dehydrogenase [NAD(P)+]</fullName>
        <ecNumber evidence="11">1.1.1.94</ecNumber>
    </recommendedName>
    <alternativeName>
        <fullName evidence="11">NAD(P)(+)-dependent glycerol-3-phosphate dehydrogenase</fullName>
    </alternativeName>
    <alternativeName>
        <fullName evidence="11">NAD(P)H-dependent dihydroxyacetone-phosphate reductase</fullName>
    </alternativeName>
</protein>
<evidence type="ECO:0000313" key="18">
    <source>
        <dbReference type="EMBL" id="POA10007.1"/>
    </source>
</evidence>
<dbReference type="GO" id="GO:0005975">
    <property type="term" value="P:carbohydrate metabolic process"/>
    <property type="evidence" value="ECO:0007669"/>
    <property type="project" value="InterPro"/>
</dbReference>
<evidence type="ECO:0000256" key="13">
    <source>
        <dbReference type="PIRSR" id="PIRSR000114-2"/>
    </source>
</evidence>
<feature type="binding site" evidence="14">
    <location>
        <position position="256"/>
    </location>
    <ligand>
        <name>NAD(+)</name>
        <dbReference type="ChEBI" id="CHEBI:57540"/>
    </ligand>
</feature>
<feature type="binding site" evidence="11">
    <location>
        <position position="141"/>
    </location>
    <ligand>
        <name>NADPH</name>
        <dbReference type="ChEBI" id="CHEBI:57783"/>
    </ligand>
</feature>
<name>A0A2K4FFC4_9STAP</name>
<evidence type="ECO:0000256" key="5">
    <source>
        <dbReference type="ARBA" id="ARBA00023027"/>
    </source>
</evidence>
<evidence type="ECO:0000256" key="12">
    <source>
        <dbReference type="PIRSR" id="PIRSR000114-1"/>
    </source>
</evidence>
<dbReference type="EMBL" id="PPPX01000001">
    <property type="protein sequence ID" value="POA10007.1"/>
    <property type="molecule type" value="Genomic_DNA"/>
</dbReference>
<evidence type="ECO:0000256" key="7">
    <source>
        <dbReference type="ARBA" id="ARBA00023209"/>
    </source>
</evidence>
<evidence type="ECO:0000256" key="2">
    <source>
        <dbReference type="ARBA" id="ARBA00022516"/>
    </source>
</evidence>
<keyword evidence="11" id="KW-0547">Nucleotide-binding</keyword>
<gene>
    <name evidence="11" type="primary">gpsA</name>
    <name evidence="18" type="ORF">CD039_04470</name>
</gene>
<comment type="catalytic activity">
    <reaction evidence="11">
        <text>sn-glycerol 3-phosphate + NAD(+) = dihydroxyacetone phosphate + NADH + H(+)</text>
        <dbReference type="Rhea" id="RHEA:11092"/>
        <dbReference type="ChEBI" id="CHEBI:15378"/>
        <dbReference type="ChEBI" id="CHEBI:57540"/>
        <dbReference type="ChEBI" id="CHEBI:57597"/>
        <dbReference type="ChEBI" id="CHEBI:57642"/>
        <dbReference type="ChEBI" id="CHEBI:57945"/>
        <dbReference type="EC" id="1.1.1.94"/>
    </reaction>
</comment>
<keyword evidence="5 11" id="KW-0520">NAD</keyword>
<evidence type="ECO:0000256" key="1">
    <source>
        <dbReference type="ARBA" id="ARBA00011009"/>
    </source>
</evidence>
<dbReference type="FunFam" id="1.10.1040.10:FF:000001">
    <property type="entry name" value="Glycerol-3-phosphate dehydrogenase [NAD(P)+]"/>
    <property type="match status" value="1"/>
</dbReference>
<dbReference type="GO" id="GO:0004616">
    <property type="term" value="F:phosphogluconate dehydrogenase (decarboxylating) activity"/>
    <property type="evidence" value="ECO:0007669"/>
    <property type="project" value="UniProtKB-EC"/>
</dbReference>
<feature type="binding site" evidence="11">
    <location>
        <position position="256"/>
    </location>
    <ligand>
        <name>sn-glycerol 3-phosphate</name>
        <dbReference type="ChEBI" id="CHEBI:57597"/>
    </ligand>
</feature>
<dbReference type="Gene3D" id="3.40.50.720">
    <property type="entry name" value="NAD(P)-binding Rossmann-like Domain"/>
    <property type="match status" value="1"/>
</dbReference>
<evidence type="ECO:0000256" key="10">
    <source>
        <dbReference type="ARBA" id="ARBA00052716"/>
    </source>
</evidence>
<dbReference type="Gene3D" id="1.10.1040.10">
    <property type="entry name" value="N-(1-d-carboxylethyl)-l-norvaline Dehydrogenase, domain 2"/>
    <property type="match status" value="1"/>
</dbReference>
<dbReference type="UniPathway" id="UPA00940"/>
<dbReference type="GO" id="GO:0141153">
    <property type="term" value="F:glycerol-3-phosphate dehydrogenase (NADP+) activity"/>
    <property type="evidence" value="ECO:0007669"/>
    <property type="project" value="RHEA"/>
</dbReference>
<evidence type="ECO:0000256" key="8">
    <source>
        <dbReference type="ARBA" id="ARBA00023264"/>
    </source>
</evidence>
<dbReference type="InterPro" id="IPR006109">
    <property type="entry name" value="G3P_DH_NAD-dep_C"/>
</dbReference>
<feature type="binding site" evidence="11">
    <location>
        <position position="282"/>
    </location>
    <ligand>
        <name>NADPH</name>
        <dbReference type="ChEBI" id="CHEBI:57783"/>
    </ligand>
</feature>
<keyword evidence="8 11" id="KW-1208">Phospholipid metabolism</keyword>
<dbReference type="GO" id="GO:0008654">
    <property type="term" value="P:phospholipid biosynthetic process"/>
    <property type="evidence" value="ECO:0007669"/>
    <property type="project" value="UniProtKB-KW"/>
</dbReference>
<feature type="binding site" evidence="11">
    <location>
        <position position="49"/>
    </location>
    <ligand>
        <name>NADPH</name>
        <dbReference type="ChEBI" id="CHEBI:57783"/>
    </ligand>
</feature>
<feature type="binding site" evidence="11">
    <location>
        <position position="32"/>
    </location>
    <ligand>
        <name>NADPH</name>
        <dbReference type="ChEBI" id="CHEBI:57783"/>
    </ligand>
</feature>
<dbReference type="NCBIfam" id="NF000940">
    <property type="entry name" value="PRK00094.1-2"/>
    <property type="match status" value="1"/>
</dbReference>
<dbReference type="PANTHER" id="PTHR11728:SF1">
    <property type="entry name" value="GLYCEROL-3-PHOSPHATE DEHYDROGENASE [NAD(+)] 2, CHLOROPLASTIC"/>
    <property type="match status" value="1"/>
</dbReference>
<comment type="pathway">
    <text evidence="11">Membrane lipid metabolism; glycerophospholipid metabolism.</text>
</comment>
<dbReference type="PANTHER" id="PTHR11728">
    <property type="entry name" value="GLYCEROL-3-PHOSPHATE DEHYDROGENASE"/>
    <property type="match status" value="1"/>
</dbReference>
<comment type="caution">
    <text evidence="11">Lacks conserved residue(s) required for the propagation of feature annotation.</text>
</comment>
<feature type="binding site" evidence="11">
    <location>
        <position position="106"/>
    </location>
    <ligand>
        <name>sn-glycerol 3-phosphate</name>
        <dbReference type="ChEBI" id="CHEBI:57597"/>
    </ligand>
</feature>
<feature type="binding site" evidence="14">
    <location>
        <begin position="8"/>
        <end position="13"/>
    </location>
    <ligand>
        <name>NAD(+)</name>
        <dbReference type="ChEBI" id="CHEBI:57540"/>
    </ligand>
</feature>
<comment type="similarity">
    <text evidence="1 11 15">Belongs to the NAD-dependent glycerol-3-phosphate dehydrogenase family.</text>
</comment>
<dbReference type="SUPFAM" id="SSF48179">
    <property type="entry name" value="6-phosphogluconate dehydrogenase C-terminal domain-like"/>
    <property type="match status" value="1"/>
</dbReference>
<feature type="binding site" evidence="11">
    <location>
        <position position="106"/>
    </location>
    <ligand>
        <name>NADPH</name>
        <dbReference type="ChEBI" id="CHEBI:57783"/>
    </ligand>
</feature>
<dbReference type="EC" id="1.1.1.94" evidence="11"/>
<evidence type="ECO:0000256" key="3">
    <source>
        <dbReference type="ARBA" id="ARBA00022857"/>
    </source>
</evidence>
<feature type="binding site" evidence="11">
    <location>
        <position position="11"/>
    </location>
    <ligand>
        <name>NADPH</name>
        <dbReference type="ChEBI" id="CHEBI:57783"/>
    </ligand>
</feature>
<feature type="binding site" evidence="11">
    <location>
        <position position="137"/>
    </location>
    <ligand>
        <name>sn-glycerol 3-phosphate</name>
        <dbReference type="ChEBI" id="CHEBI:57597"/>
    </ligand>
</feature>
<dbReference type="GO" id="GO:0046168">
    <property type="term" value="P:glycerol-3-phosphate catabolic process"/>
    <property type="evidence" value="ECO:0007669"/>
    <property type="project" value="InterPro"/>
</dbReference>
<evidence type="ECO:0000313" key="19">
    <source>
        <dbReference type="Proteomes" id="UP000242712"/>
    </source>
</evidence>
<evidence type="ECO:0000256" key="11">
    <source>
        <dbReference type="HAMAP-Rule" id="MF_00394"/>
    </source>
</evidence>
<feature type="binding site" evidence="13">
    <location>
        <begin position="256"/>
        <end position="257"/>
    </location>
    <ligand>
        <name>substrate</name>
    </ligand>
</feature>
<evidence type="ECO:0000256" key="6">
    <source>
        <dbReference type="ARBA" id="ARBA00023098"/>
    </source>
</evidence>
<dbReference type="GO" id="GO:0141152">
    <property type="term" value="F:glycerol-3-phosphate dehydrogenase (NAD+) activity"/>
    <property type="evidence" value="ECO:0007669"/>
    <property type="project" value="RHEA"/>
</dbReference>
<dbReference type="SUPFAM" id="SSF51735">
    <property type="entry name" value="NAD(P)-binding Rossmann-fold domains"/>
    <property type="match status" value="1"/>
</dbReference>
<evidence type="ECO:0000256" key="4">
    <source>
        <dbReference type="ARBA" id="ARBA00023002"/>
    </source>
</evidence>
<keyword evidence="4 11" id="KW-0560">Oxidoreductase</keyword>
<dbReference type="GeneID" id="98297598"/>
<feature type="binding site" evidence="13">
    <location>
        <position position="106"/>
    </location>
    <ligand>
        <name>substrate</name>
    </ligand>
</feature>
<dbReference type="GO" id="GO:0006650">
    <property type="term" value="P:glycerophospholipid metabolic process"/>
    <property type="evidence" value="ECO:0007669"/>
    <property type="project" value="UniProtKB-UniRule"/>
</dbReference>
<comment type="catalytic activity">
    <reaction evidence="10">
        <text>sn-glycerol 3-phosphate + NADP(+) = dihydroxyacetone phosphate + NADPH + H(+)</text>
        <dbReference type="Rhea" id="RHEA:11096"/>
        <dbReference type="ChEBI" id="CHEBI:15378"/>
        <dbReference type="ChEBI" id="CHEBI:57597"/>
        <dbReference type="ChEBI" id="CHEBI:57642"/>
        <dbReference type="ChEBI" id="CHEBI:57783"/>
        <dbReference type="ChEBI" id="CHEBI:58349"/>
        <dbReference type="EC" id="1.1.1.94"/>
    </reaction>
    <physiologicalReaction direction="right-to-left" evidence="10">
        <dbReference type="Rhea" id="RHEA:11098"/>
    </physiologicalReaction>
</comment>
<dbReference type="HAMAP" id="MF_00394">
    <property type="entry name" value="NAD_Glyc3P_dehydrog"/>
    <property type="match status" value="1"/>
</dbReference>
<keyword evidence="7 11" id="KW-0594">Phospholipid biosynthesis</keyword>
<dbReference type="InterPro" id="IPR008927">
    <property type="entry name" value="6-PGluconate_DH-like_C_sf"/>
</dbReference>
<feature type="binding site" evidence="14">
    <location>
        <position position="141"/>
    </location>
    <ligand>
        <name>NAD(+)</name>
        <dbReference type="ChEBI" id="CHEBI:57540"/>
    </ligand>
</feature>
<dbReference type="InterPro" id="IPR011128">
    <property type="entry name" value="G3P_DH_NAD-dep_N"/>
</dbReference>
<evidence type="ECO:0000259" key="16">
    <source>
        <dbReference type="Pfam" id="PF01210"/>
    </source>
</evidence>
<dbReference type="Pfam" id="PF07479">
    <property type="entry name" value="NAD_Gly3P_dh_C"/>
    <property type="match status" value="1"/>
</dbReference>
<evidence type="ECO:0000259" key="17">
    <source>
        <dbReference type="Pfam" id="PF07479"/>
    </source>
</evidence>
<dbReference type="PIRSF" id="PIRSF000114">
    <property type="entry name" value="Glycerol-3-P_dh"/>
    <property type="match status" value="1"/>
</dbReference>
<feature type="domain" description="Glycerol-3-phosphate dehydrogenase NAD-dependent C-terminal" evidence="17">
    <location>
        <begin position="181"/>
        <end position="321"/>
    </location>
</feature>
<keyword evidence="3 11" id="KW-0521">NADP</keyword>
<feature type="binding site" evidence="11">
    <location>
        <position position="257"/>
    </location>
    <ligand>
        <name>sn-glycerol 3-phosphate</name>
        <dbReference type="ChEBI" id="CHEBI:57597"/>
    </ligand>
</feature>
<feature type="domain" description="Glycerol-3-phosphate dehydrogenase NAD-dependent N-terminal" evidence="16">
    <location>
        <begin position="3"/>
        <end position="160"/>
    </location>
</feature>
<comment type="function">
    <text evidence="11">Catalyzes the reduction of the glycolytic intermediate dihydroxyacetone phosphate (DHAP) to sn-glycerol 3-phosphate (G3P), the key precursor for phospholipid synthesis.</text>
</comment>
<dbReference type="GO" id="GO:0005829">
    <property type="term" value="C:cytosol"/>
    <property type="evidence" value="ECO:0007669"/>
    <property type="project" value="TreeGrafter"/>
</dbReference>
<dbReference type="GO" id="GO:0051287">
    <property type="term" value="F:NAD binding"/>
    <property type="evidence" value="ECO:0007669"/>
    <property type="project" value="InterPro"/>
</dbReference>
<dbReference type="RefSeq" id="WP_103371301.1">
    <property type="nucleotide sequence ID" value="NZ_CBCRVO010000001.1"/>
</dbReference>
<dbReference type="GO" id="GO:0046167">
    <property type="term" value="P:glycerol-3-phosphate biosynthetic process"/>
    <property type="evidence" value="ECO:0007669"/>
    <property type="project" value="UniProtKB-UniRule"/>
</dbReference>
<dbReference type="PRINTS" id="PR00077">
    <property type="entry name" value="GPDHDRGNASE"/>
</dbReference>
<comment type="subcellular location">
    <subcellularLocation>
        <location evidence="11">Cytoplasm</location>
    </subcellularLocation>
</comment>
<keyword evidence="11" id="KW-0963">Cytoplasm</keyword>
<comment type="catalytic activity">
    <reaction evidence="9">
        <text>6-phospho-D-gluconate + NADP(+) = D-ribulose 5-phosphate + CO2 + NADPH</text>
        <dbReference type="Rhea" id="RHEA:10116"/>
        <dbReference type="ChEBI" id="CHEBI:16526"/>
        <dbReference type="ChEBI" id="CHEBI:57783"/>
        <dbReference type="ChEBI" id="CHEBI:58121"/>
        <dbReference type="ChEBI" id="CHEBI:58349"/>
        <dbReference type="ChEBI" id="CHEBI:58759"/>
        <dbReference type="EC" id="1.1.1.44"/>
    </reaction>
</comment>
<comment type="caution">
    <text evidence="18">The sequence shown here is derived from an EMBL/GenBank/DDBJ whole genome shotgun (WGS) entry which is preliminary data.</text>
</comment>
<evidence type="ECO:0000256" key="15">
    <source>
        <dbReference type="RuleBase" id="RU000437"/>
    </source>
</evidence>
<accession>A0A2K4FFC4</accession>
<feature type="binding site" evidence="11">
    <location>
        <position position="280"/>
    </location>
    <ligand>
        <name>NADPH</name>
        <dbReference type="ChEBI" id="CHEBI:57783"/>
    </ligand>
</feature>
<feature type="active site" description="Proton acceptor" evidence="11 12">
    <location>
        <position position="192"/>
    </location>
</feature>
<feature type="binding site" evidence="11">
    <location>
        <position position="139"/>
    </location>
    <ligand>
        <name>sn-glycerol 3-phosphate</name>
        <dbReference type="ChEBI" id="CHEBI:57597"/>
    </ligand>
</feature>
<dbReference type="Proteomes" id="UP000242712">
    <property type="component" value="Unassembled WGS sequence"/>
</dbReference>
<evidence type="ECO:0000256" key="14">
    <source>
        <dbReference type="PIRSR" id="PIRSR000114-3"/>
    </source>
</evidence>